<dbReference type="EMBL" id="JACNJD010000205">
    <property type="protein sequence ID" value="MBC8177378.1"/>
    <property type="molecule type" value="Genomic_DNA"/>
</dbReference>
<dbReference type="Pfam" id="PF13365">
    <property type="entry name" value="Trypsin_2"/>
    <property type="match status" value="1"/>
</dbReference>
<comment type="caution">
    <text evidence="1">The sequence shown here is derived from an EMBL/GenBank/DDBJ whole genome shotgun (WGS) entry which is preliminary data.</text>
</comment>
<dbReference type="SUPFAM" id="SSF50494">
    <property type="entry name" value="Trypsin-like serine proteases"/>
    <property type="match status" value="1"/>
</dbReference>
<reference evidence="1 2" key="1">
    <citation type="submission" date="2020-08" db="EMBL/GenBank/DDBJ databases">
        <title>Bridging the membrane lipid divide: bacteria of the FCB group superphylum have the potential to synthesize archaeal ether lipids.</title>
        <authorList>
            <person name="Villanueva L."/>
            <person name="Von Meijenfeldt F.A.B."/>
            <person name="Westbye A.B."/>
            <person name="Yadav S."/>
            <person name="Hopmans E.C."/>
            <person name="Dutilh B.E."/>
            <person name="Sinninghe Damste J.S."/>
        </authorList>
    </citation>
    <scope>NUCLEOTIDE SEQUENCE [LARGE SCALE GENOMIC DNA]</scope>
    <source>
        <strain evidence="1">NIOZ-UU27</strain>
    </source>
</reference>
<dbReference type="Gene3D" id="2.40.10.10">
    <property type="entry name" value="Trypsin-like serine proteases"/>
    <property type="match status" value="2"/>
</dbReference>
<dbReference type="InterPro" id="IPR009003">
    <property type="entry name" value="Peptidase_S1_PA"/>
</dbReference>
<proteinExistence type="predicted"/>
<accession>A0A8J6N0E8</accession>
<dbReference type="InterPro" id="IPR043504">
    <property type="entry name" value="Peptidase_S1_PA_chymotrypsin"/>
</dbReference>
<evidence type="ECO:0000313" key="2">
    <source>
        <dbReference type="Proteomes" id="UP000650524"/>
    </source>
</evidence>
<organism evidence="1 2">
    <name type="scientific">Candidatus Desulfacyla euxinica</name>
    <dbReference type="NCBI Taxonomy" id="2841693"/>
    <lineage>
        <taxon>Bacteria</taxon>
        <taxon>Deltaproteobacteria</taxon>
        <taxon>Candidatus Desulfacyla</taxon>
    </lineage>
</organism>
<name>A0A8J6N0E8_9DELT</name>
<gene>
    <name evidence="1" type="ORF">H8E19_08220</name>
</gene>
<dbReference type="AlphaFoldDB" id="A0A8J6N0E8"/>
<evidence type="ECO:0000313" key="1">
    <source>
        <dbReference type="EMBL" id="MBC8177378.1"/>
    </source>
</evidence>
<dbReference type="Proteomes" id="UP000650524">
    <property type="component" value="Unassembled WGS sequence"/>
</dbReference>
<protein>
    <submittedName>
        <fullName evidence="1">Trypsin-like peptidase domain-containing protein</fullName>
    </submittedName>
</protein>
<sequence>MSIQLSLAEQLSFTTVRIECMLHDGSSSVGTGFFFKFVTESDKTILTIITNKHVIEGASKAVFYLTKKGASGEPKFGEYNFFEMFDFQNWILHPDANVDLCALSVSNLFNRLYNQGQDFFWRAFDKNIIPNHQDVTLLSALEDIVMVGYPIGLWDSKNNMPIFRKGITATHPKLDYNNKNEFLIDAACFPGSSGSPVLLYKRGLPIEAGPGIKISGINGKLLLLGVLYAGPQLAVNGKIHSVPIPTKTISIATSRIMINLGYVIKWNRILELEQLIIDSVPKADHNQ</sequence>